<keyword evidence="6" id="KW-0456">Lyase</keyword>
<comment type="catalytic activity">
    <reaction evidence="8">
        <text>L-arginine + H(+) = agmatine + CO2</text>
        <dbReference type="Rhea" id="RHEA:17641"/>
        <dbReference type="ChEBI" id="CHEBI:15378"/>
        <dbReference type="ChEBI" id="CHEBI:16526"/>
        <dbReference type="ChEBI" id="CHEBI:32682"/>
        <dbReference type="ChEBI" id="CHEBI:58145"/>
        <dbReference type="EC" id="4.1.1.19"/>
    </reaction>
</comment>
<dbReference type="EMBL" id="CADCUO010000160">
    <property type="protein sequence ID" value="CAA9403790.1"/>
    <property type="molecule type" value="Genomic_DNA"/>
</dbReference>
<dbReference type="Pfam" id="PF01862">
    <property type="entry name" value="PvlArgDC"/>
    <property type="match status" value="1"/>
</dbReference>
<organism evidence="9">
    <name type="scientific">uncultured Propionibacteriaceae bacterium</name>
    <dbReference type="NCBI Taxonomy" id="257457"/>
    <lineage>
        <taxon>Bacteria</taxon>
        <taxon>Bacillati</taxon>
        <taxon>Actinomycetota</taxon>
        <taxon>Actinomycetes</taxon>
        <taxon>Propionibacteriales</taxon>
        <taxon>Propionibacteriaceae</taxon>
        <taxon>environmental samples</taxon>
    </lineage>
</organism>
<comment type="cofactor">
    <cofactor evidence="1">
        <name>pyruvate</name>
        <dbReference type="ChEBI" id="CHEBI:15361"/>
    </cofactor>
</comment>
<evidence type="ECO:0000256" key="7">
    <source>
        <dbReference type="ARBA" id="ARBA00023317"/>
    </source>
</evidence>
<evidence type="ECO:0000256" key="3">
    <source>
        <dbReference type="ARBA" id="ARBA00012426"/>
    </source>
</evidence>
<evidence type="ECO:0000256" key="4">
    <source>
        <dbReference type="ARBA" id="ARBA00014727"/>
    </source>
</evidence>
<dbReference type="SFLD" id="SFLDS00055">
    <property type="entry name" value="Pyruvoyl-Dependent_Histidine/A"/>
    <property type="match status" value="1"/>
</dbReference>
<accession>A0A6J4P1H5</accession>
<keyword evidence="7" id="KW-0670">Pyruvate</keyword>
<evidence type="ECO:0000256" key="5">
    <source>
        <dbReference type="ARBA" id="ARBA00022793"/>
    </source>
</evidence>
<dbReference type="EC" id="4.1.1.19" evidence="3"/>
<evidence type="ECO:0000256" key="8">
    <source>
        <dbReference type="ARBA" id="ARBA00049309"/>
    </source>
</evidence>
<dbReference type="SFLD" id="SFLDG01170">
    <property type="entry name" value="Pyruvoyl-dependent_arginine_de"/>
    <property type="match status" value="1"/>
</dbReference>
<proteinExistence type="inferred from homology"/>
<dbReference type="InterPro" id="IPR002724">
    <property type="entry name" value="Pyruvoyl-dep_arg_deCO2ase"/>
</dbReference>
<protein>
    <recommendedName>
        <fullName evidence="4">Pyruvoyl-dependent arginine decarboxylase AaxB</fullName>
        <ecNumber evidence="3">4.1.1.19</ecNumber>
    </recommendedName>
</protein>
<dbReference type="SUPFAM" id="SSF56271">
    <property type="entry name" value="Pyruvoyl-dependent histidine and arginine decarboxylases"/>
    <property type="match status" value="1"/>
</dbReference>
<evidence type="ECO:0000256" key="1">
    <source>
        <dbReference type="ARBA" id="ARBA00001928"/>
    </source>
</evidence>
<name>A0A6J4P1H5_9ACTN</name>
<dbReference type="InterPro" id="IPR016105">
    <property type="entry name" value="Pyr-dep_his/arg-deCO2ase_sand"/>
</dbReference>
<evidence type="ECO:0000313" key="9">
    <source>
        <dbReference type="EMBL" id="CAA9403790.1"/>
    </source>
</evidence>
<reference evidence="9" key="1">
    <citation type="submission" date="2020-02" db="EMBL/GenBank/DDBJ databases">
        <authorList>
            <person name="Meier V. D."/>
        </authorList>
    </citation>
    <scope>NUCLEOTIDE SEQUENCE</scope>
    <source>
        <strain evidence="9">AVDCRST_MAG75</strain>
    </source>
</reference>
<dbReference type="PANTHER" id="PTHR40438:SF1">
    <property type="entry name" value="PYRUVOYL-DEPENDENT ARGININE DECARBOXYLASE"/>
    <property type="match status" value="1"/>
</dbReference>
<dbReference type="InterPro" id="IPR016104">
    <property type="entry name" value="Pyr-dep_his/arg-deCO2ase"/>
</dbReference>
<dbReference type="PANTHER" id="PTHR40438">
    <property type="entry name" value="PYRUVOYL-DEPENDENT ARGININE DECARBOXYLASE"/>
    <property type="match status" value="1"/>
</dbReference>
<dbReference type="AlphaFoldDB" id="A0A6J4P1H5"/>
<evidence type="ECO:0000256" key="6">
    <source>
        <dbReference type="ARBA" id="ARBA00023239"/>
    </source>
</evidence>
<comment type="similarity">
    <text evidence="2">Belongs to the pyruvoyl-dependent arginine decarboxylase family.</text>
</comment>
<dbReference type="GO" id="GO:0006527">
    <property type="term" value="P:L-arginine catabolic process"/>
    <property type="evidence" value="ECO:0007669"/>
    <property type="project" value="InterPro"/>
</dbReference>
<dbReference type="Gene3D" id="3.50.20.10">
    <property type="entry name" value="Pyruvoyl-Dependent Histidine Decarboxylase, subunit B"/>
    <property type="match status" value="1"/>
</dbReference>
<keyword evidence="5" id="KW-0210">Decarboxylase</keyword>
<dbReference type="GO" id="GO:0008792">
    <property type="term" value="F:arginine decarboxylase activity"/>
    <property type="evidence" value="ECO:0007669"/>
    <property type="project" value="UniProtKB-EC"/>
</dbReference>
<evidence type="ECO:0000256" key="2">
    <source>
        <dbReference type="ARBA" id="ARBA00008611"/>
    </source>
</evidence>
<gene>
    <name evidence="9" type="ORF">AVDCRST_MAG75-2303</name>
</gene>
<sequence length="193" mass="20166">MVALLKGKTLPTQTPNARQIATNGHVEHNRYDNALSIRVSSGTGFGRTRLSAFDAALRAGGVADFNLIRLSSVIPPGSEVREVTPGNQLQGGHGDALFCVYADAYASTPGEQAWAGIAWSQRDDGSGAGLFVEHHGSTELLVRHDLATSLADLSGGRGGLYHPAGSVVTSATCVDHPVAAVVVAAYRCTSWEL</sequence>